<dbReference type="FunFam" id="3.40.50.11840:FF:000001">
    <property type="entry name" value="2-(3-amino-3-carboxypropyl)histidine synthase subunit 1"/>
    <property type="match status" value="1"/>
</dbReference>
<dbReference type="EMBL" id="MNPL01007501">
    <property type="protein sequence ID" value="OQR74729.1"/>
    <property type="molecule type" value="Genomic_DNA"/>
</dbReference>
<accession>A0A1V9XMJ0</accession>
<keyword evidence="7" id="KW-0479">Metal-binding</keyword>
<keyword evidence="9" id="KW-0411">Iron-sulfur</keyword>
<dbReference type="NCBIfam" id="TIGR00322">
    <property type="entry name" value="diphth2_R"/>
    <property type="match status" value="1"/>
</dbReference>
<dbReference type="UniPathway" id="UPA00559"/>
<evidence type="ECO:0000256" key="8">
    <source>
        <dbReference type="ARBA" id="ARBA00023004"/>
    </source>
</evidence>
<keyword evidence="5 11" id="KW-0808">Transferase</keyword>
<comment type="pathway">
    <text evidence="1 11">Protein modification; peptidyl-diphthamide biosynthesis.</text>
</comment>
<comment type="function">
    <text evidence="11">Catalyzes the first step of diphthamide biosynthesis, a post-translational modification of histidine which occurs in elongation factor 2.</text>
</comment>
<dbReference type="Gene3D" id="3.40.50.11860">
    <property type="entry name" value="Diphthamide synthesis DPH1/DPH2 domain 3"/>
    <property type="match status" value="1"/>
</dbReference>
<comment type="similarity">
    <text evidence="2 11">Belongs to the DPH1/DPH2 family. DPH1 subfamily.</text>
</comment>
<comment type="catalytic activity">
    <reaction evidence="10 11">
        <text>L-histidyl-[translation elongation factor 2] + S-adenosyl-L-methionine = 2-[(3S)-amino-3-carboxypropyl]-L-histidyl-[translation elongation factor 2] + S-methyl-5'-thioadenosine + H(+)</text>
        <dbReference type="Rhea" id="RHEA:36783"/>
        <dbReference type="Rhea" id="RHEA-COMP:9748"/>
        <dbReference type="Rhea" id="RHEA-COMP:9749"/>
        <dbReference type="ChEBI" id="CHEBI:15378"/>
        <dbReference type="ChEBI" id="CHEBI:17509"/>
        <dbReference type="ChEBI" id="CHEBI:29979"/>
        <dbReference type="ChEBI" id="CHEBI:59789"/>
        <dbReference type="ChEBI" id="CHEBI:73995"/>
        <dbReference type="EC" id="2.5.1.108"/>
    </reaction>
</comment>
<dbReference type="OrthoDB" id="1649088at2759"/>
<proteinExistence type="inferred from homology"/>
<dbReference type="Gene3D" id="3.40.50.11840">
    <property type="entry name" value="Diphthamide synthesis DPH1/DPH2 domain 1"/>
    <property type="match status" value="1"/>
</dbReference>
<dbReference type="Pfam" id="PF01866">
    <property type="entry name" value="Diphthamide_syn"/>
    <property type="match status" value="1"/>
</dbReference>
<dbReference type="GO" id="GO:0017183">
    <property type="term" value="P:protein histidyl modification to diphthamide"/>
    <property type="evidence" value="ECO:0007669"/>
    <property type="project" value="UniProtKB-UniRule"/>
</dbReference>
<evidence type="ECO:0000256" key="5">
    <source>
        <dbReference type="ARBA" id="ARBA00022679"/>
    </source>
</evidence>
<reference evidence="12 13" key="1">
    <citation type="journal article" date="2017" name="Gigascience">
        <title>Draft genome of the honey bee ectoparasitic mite, Tropilaelaps mercedesae, is shaped by the parasitic life history.</title>
        <authorList>
            <person name="Dong X."/>
            <person name="Armstrong S.D."/>
            <person name="Xia D."/>
            <person name="Makepeace B.L."/>
            <person name="Darby A.C."/>
            <person name="Kadowaki T."/>
        </authorList>
    </citation>
    <scope>NUCLEOTIDE SEQUENCE [LARGE SCALE GENOMIC DNA]</scope>
    <source>
        <strain evidence="12">Wuxi-XJTLU</strain>
    </source>
</reference>
<dbReference type="GO" id="GO:0090560">
    <property type="term" value="F:2-(3-amino-3-carboxypropyl)histidine synthase activity"/>
    <property type="evidence" value="ECO:0007669"/>
    <property type="project" value="UniProtKB-UniRule"/>
</dbReference>
<dbReference type="InterPro" id="IPR035435">
    <property type="entry name" value="DPH1/DPH2_euk_archaea"/>
</dbReference>
<dbReference type="GO" id="GO:0051539">
    <property type="term" value="F:4 iron, 4 sulfur cluster binding"/>
    <property type="evidence" value="ECO:0007669"/>
    <property type="project" value="UniProtKB-UniRule"/>
</dbReference>
<gene>
    <name evidence="12" type="ORF">BIW11_00908</name>
</gene>
<keyword evidence="11" id="KW-0004">4Fe-4S</keyword>
<evidence type="ECO:0000313" key="13">
    <source>
        <dbReference type="Proteomes" id="UP000192247"/>
    </source>
</evidence>
<evidence type="ECO:0000256" key="1">
    <source>
        <dbReference type="ARBA" id="ARBA00005156"/>
    </source>
</evidence>
<evidence type="ECO:0000256" key="2">
    <source>
        <dbReference type="ARBA" id="ARBA00010173"/>
    </source>
</evidence>
<dbReference type="STRING" id="418985.A0A1V9XMJ0"/>
<dbReference type="Gene3D" id="3.40.50.11850">
    <property type="entry name" value="Diphthamide synthesis DPH1/DPH2 domain 2"/>
    <property type="match status" value="1"/>
</dbReference>
<comment type="caution">
    <text evidence="12">The sequence shown here is derived from an EMBL/GenBank/DDBJ whole genome shotgun (WGS) entry which is preliminary data.</text>
</comment>
<dbReference type="EC" id="2.5.1.108" evidence="3 11"/>
<dbReference type="InterPro" id="IPR042264">
    <property type="entry name" value="DPH1/DPH2_2"/>
</dbReference>
<dbReference type="PANTHER" id="PTHR10762:SF1">
    <property type="entry name" value="2-(3-AMINO-3-CARBOXYPROPYL)HISTIDINE SYNTHASE SUBUNIT 1"/>
    <property type="match status" value="1"/>
</dbReference>
<comment type="cofactor">
    <cofactor evidence="11">
        <name>[4Fe-4S] cluster</name>
        <dbReference type="ChEBI" id="CHEBI:49883"/>
    </cofactor>
    <text evidence="11">Binds 1 [4Fe-4S] cluster per subunit. The cluster is coordinated with 3 cysteines and an exchangeable S-adenosyl-L-methionine.</text>
</comment>
<name>A0A1V9XMJ0_9ACAR</name>
<dbReference type="InParanoid" id="A0A1V9XMJ0"/>
<sequence length="406" mass="44968">MKTTIEPALSTAPQQGEGSAIVPVVQVQPRIIPKGTPKVVIHRPRGSNQIPDDILRCPKLQAAVAILPANYNFEIYKTVHRIRQLHVELGGVRPVQVALQMPEGLLLFALTVADILEQFSECQTIVFGDVTYGACCIDDLGAKALCLDLLVHYGHSCLIPMDRNDSLKVLYVFVDIKIDMHHLKETIKTNFSAETRIGVLSTIQFVASIQALVEQLNGEGFHLHCPQTKPLSPGETLGCTSPRFSDNADAILYVGDGRFHLEAAMIANHRLKAYKYDPYDKQLTEELYDYEQMMNIRESAIRKAVNAGTFGIVLGTLGRQGSVKVFDELEATIREKGKTPIRLLLSEIFPQKLALFNGVGAWVQTSCPRLSIDWGLAFETPLLTPYELNVVLQKVSATEQCLGDLF</sequence>
<evidence type="ECO:0000313" key="12">
    <source>
        <dbReference type="EMBL" id="OQR74729.1"/>
    </source>
</evidence>
<dbReference type="GO" id="GO:0046872">
    <property type="term" value="F:metal ion binding"/>
    <property type="evidence" value="ECO:0007669"/>
    <property type="project" value="UniProtKB-KW"/>
</dbReference>
<evidence type="ECO:0000256" key="9">
    <source>
        <dbReference type="ARBA" id="ARBA00023014"/>
    </source>
</evidence>
<evidence type="ECO:0000256" key="3">
    <source>
        <dbReference type="ARBA" id="ARBA00012221"/>
    </source>
</evidence>
<dbReference type="InterPro" id="IPR016435">
    <property type="entry name" value="DPH1/DPH2"/>
</dbReference>
<dbReference type="Proteomes" id="UP000192247">
    <property type="component" value="Unassembled WGS sequence"/>
</dbReference>
<evidence type="ECO:0000256" key="4">
    <source>
        <dbReference type="ARBA" id="ARBA00021915"/>
    </source>
</evidence>
<keyword evidence="8" id="KW-0408">Iron</keyword>
<evidence type="ECO:0000256" key="6">
    <source>
        <dbReference type="ARBA" id="ARBA00022691"/>
    </source>
</evidence>
<dbReference type="FunCoup" id="A0A1V9XMJ0">
    <property type="interactions" value="1211"/>
</dbReference>
<dbReference type="InterPro" id="IPR042265">
    <property type="entry name" value="DPH1/DPH2_3"/>
</dbReference>
<dbReference type="AlphaFoldDB" id="A0A1V9XMJ0"/>
<dbReference type="PIRSF" id="PIRSF004967">
    <property type="entry name" value="DPH1"/>
    <property type="match status" value="1"/>
</dbReference>
<dbReference type="FunFam" id="3.40.50.11850:FF:000001">
    <property type="entry name" value="2-(3-amino-3-carboxypropyl)histidine synthase subunit 1"/>
    <property type="match status" value="1"/>
</dbReference>
<evidence type="ECO:0000256" key="10">
    <source>
        <dbReference type="ARBA" id="ARBA00048403"/>
    </source>
</evidence>
<protein>
    <recommendedName>
        <fullName evidence="4 11">2-(3-amino-3-carboxypropyl)histidine synthase subunit 1</fullName>
        <ecNumber evidence="3 11">2.5.1.108</ecNumber>
    </recommendedName>
</protein>
<keyword evidence="13" id="KW-1185">Reference proteome</keyword>
<keyword evidence="6 11" id="KW-0949">S-adenosyl-L-methionine</keyword>
<evidence type="ECO:0000256" key="7">
    <source>
        <dbReference type="ARBA" id="ARBA00022723"/>
    </source>
</evidence>
<dbReference type="FunFam" id="3.40.50.11860:FF:000002">
    <property type="entry name" value="2-(3-amino-3-carboxypropyl)histidine synthase subunit 1"/>
    <property type="match status" value="1"/>
</dbReference>
<dbReference type="PANTHER" id="PTHR10762">
    <property type="entry name" value="DIPHTHAMIDE BIOSYNTHESIS PROTEIN"/>
    <property type="match status" value="1"/>
</dbReference>
<organism evidence="12 13">
    <name type="scientific">Tropilaelaps mercedesae</name>
    <dbReference type="NCBI Taxonomy" id="418985"/>
    <lineage>
        <taxon>Eukaryota</taxon>
        <taxon>Metazoa</taxon>
        <taxon>Ecdysozoa</taxon>
        <taxon>Arthropoda</taxon>
        <taxon>Chelicerata</taxon>
        <taxon>Arachnida</taxon>
        <taxon>Acari</taxon>
        <taxon>Parasitiformes</taxon>
        <taxon>Mesostigmata</taxon>
        <taxon>Gamasina</taxon>
        <taxon>Dermanyssoidea</taxon>
        <taxon>Laelapidae</taxon>
        <taxon>Tropilaelaps</taxon>
    </lineage>
</organism>
<evidence type="ECO:0000256" key="11">
    <source>
        <dbReference type="PIRNR" id="PIRNR004967"/>
    </source>
</evidence>
<dbReference type="InterPro" id="IPR042263">
    <property type="entry name" value="DPH1/DPH2_1"/>
</dbReference>
<dbReference type="SFLD" id="SFLDS00032">
    <property type="entry name" value="Radical_SAM_3-amino-3-carboxyp"/>
    <property type="match status" value="1"/>
</dbReference>